<gene>
    <name evidence="1" type="ORF">PCON_09838</name>
</gene>
<protein>
    <submittedName>
        <fullName evidence="1">Uncharacterized protein</fullName>
    </submittedName>
</protein>
<dbReference type="AlphaFoldDB" id="U4LHL0"/>
<proteinExistence type="predicted"/>
<evidence type="ECO:0000313" key="1">
    <source>
        <dbReference type="EMBL" id="CCX31022.1"/>
    </source>
</evidence>
<evidence type="ECO:0000313" key="2">
    <source>
        <dbReference type="Proteomes" id="UP000018144"/>
    </source>
</evidence>
<reference evidence="1 2" key="1">
    <citation type="journal article" date="2013" name="PLoS Genet.">
        <title>The genome and development-dependent transcriptomes of Pyronema confluens: a window into fungal evolution.</title>
        <authorList>
            <person name="Traeger S."/>
            <person name="Altegoer F."/>
            <person name="Freitag M."/>
            <person name="Gabaldon T."/>
            <person name="Kempken F."/>
            <person name="Kumar A."/>
            <person name="Marcet-Houben M."/>
            <person name="Poggeler S."/>
            <person name="Stajich J.E."/>
            <person name="Nowrousian M."/>
        </authorList>
    </citation>
    <scope>NUCLEOTIDE SEQUENCE [LARGE SCALE GENOMIC DNA]</scope>
    <source>
        <strain evidence="2">CBS 100304</strain>
        <tissue evidence="1">Vegetative mycelium</tissue>
    </source>
</reference>
<accession>U4LHL0</accession>
<name>U4LHL0_PYROM</name>
<keyword evidence="2" id="KW-1185">Reference proteome</keyword>
<sequence>MGLPLYVALSDITMRLLSRSLELVL</sequence>
<dbReference type="EMBL" id="HF935526">
    <property type="protein sequence ID" value="CCX31022.1"/>
    <property type="molecule type" value="Genomic_DNA"/>
</dbReference>
<dbReference type="Proteomes" id="UP000018144">
    <property type="component" value="Unassembled WGS sequence"/>
</dbReference>
<organism evidence="1 2">
    <name type="scientific">Pyronema omphalodes (strain CBS 100304)</name>
    <name type="common">Pyronema confluens</name>
    <dbReference type="NCBI Taxonomy" id="1076935"/>
    <lineage>
        <taxon>Eukaryota</taxon>
        <taxon>Fungi</taxon>
        <taxon>Dikarya</taxon>
        <taxon>Ascomycota</taxon>
        <taxon>Pezizomycotina</taxon>
        <taxon>Pezizomycetes</taxon>
        <taxon>Pezizales</taxon>
        <taxon>Pyronemataceae</taxon>
        <taxon>Pyronema</taxon>
    </lineage>
</organism>